<dbReference type="PANTHER" id="PTHR43656">
    <property type="entry name" value="BINDING OXIDOREDUCTASE, PUTATIVE (AFU_ORTHOLOGUE AFUA_2G08260)-RELATED"/>
    <property type="match status" value="1"/>
</dbReference>
<organism evidence="4 5">
    <name type="scientific">Paenibacillus lacisoli</name>
    <dbReference type="NCBI Taxonomy" id="3064525"/>
    <lineage>
        <taxon>Bacteria</taxon>
        <taxon>Bacillati</taxon>
        <taxon>Bacillota</taxon>
        <taxon>Bacilli</taxon>
        <taxon>Bacillales</taxon>
        <taxon>Paenibacillaceae</taxon>
        <taxon>Paenibacillus</taxon>
    </lineage>
</organism>
<keyword evidence="2" id="KW-0560">Oxidoreductase</keyword>
<proteinExistence type="predicted"/>
<name>A0ABT9CAY5_9BACL</name>
<dbReference type="Proteomes" id="UP001240171">
    <property type="component" value="Unassembled WGS sequence"/>
</dbReference>
<feature type="domain" description="NADH:flavin oxidoreductase/NADH oxidase N-terminal" evidence="3">
    <location>
        <begin position="8"/>
        <end position="339"/>
    </location>
</feature>
<evidence type="ECO:0000256" key="2">
    <source>
        <dbReference type="ARBA" id="ARBA00023002"/>
    </source>
</evidence>
<dbReference type="InterPro" id="IPR001155">
    <property type="entry name" value="OxRdtase_FMN_N"/>
</dbReference>
<gene>
    <name evidence="4" type="ORF">Q5741_08345</name>
</gene>
<dbReference type="InterPro" id="IPR013785">
    <property type="entry name" value="Aldolase_TIM"/>
</dbReference>
<keyword evidence="5" id="KW-1185">Reference proteome</keyword>
<reference evidence="4 5" key="1">
    <citation type="submission" date="2023-07" db="EMBL/GenBank/DDBJ databases">
        <title>Paenibacillus sp. JX-17 nov. isolated from soil.</title>
        <authorList>
            <person name="Wan Y."/>
            <person name="Liu B."/>
        </authorList>
    </citation>
    <scope>NUCLEOTIDE SEQUENCE [LARGE SCALE GENOMIC DNA]</scope>
    <source>
        <strain evidence="4 5">JX-17</strain>
    </source>
</reference>
<dbReference type="EMBL" id="JAUQTB010000003">
    <property type="protein sequence ID" value="MDO7906425.1"/>
    <property type="molecule type" value="Genomic_DNA"/>
</dbReference>
<comment type="caution">
    <text evidence="4">The sequence shown here is derived from an EMBL/GenBank/DDBJ whole genome shotgun (WGS) entry which is preliminary data.</text>
</comment>
<sequence>MNSRFQPLFEPFTFRSGVTVKNRVLMAPMTNFASHQNGEVSDEELAYYRVRSGGVGAVVTACVYVTLDGKGFYGEFGADTDEMIPSLRRLADTIHAEGAKAILQIYHGGRLSPVDQIPDGTPLSASAVPAEQENAPVPREMTEEDIQRVIAAYGEATRRAIEAGYDGVEIHGANGYLLQQFFSPHANRRDDAWGGTLEKRMAFPLAVVNSVKEAIAKHARRPFILGYRLSPEEGHEPGITFEDTLQLVDRLADQEMDYLHISVNHFFGGSFRDRSQTESRTVLIHEKVGSRVTVIGVGSLDTPEEAVKALETGVPLVALGRPLLMDPEWVQKAENGKEDSIRTTISKQAQEELVIPDVLWGALVNTPGWMPVVD</sequence>
<dbReference type="InterPro" id="IPR051799">
    <property type="entry name" value="NADH_flavin_oxidoreductase"/>
</dbReference>
<dbReference type="SUPFAM" id="SSF51395">
    <property type="entry name" value="FMN-linked oxidoreductases"/>
    <property type="match status" value="1"/>
</dbReference>
<keyword evidence="1" id="KW-0285">Flavoprotein</keyword>
<dbReference type="Pfam" id="PF00724">
    <property type="entry name" value="Oxidored_FMN"/>
    <property type="match status" value="1"/>
</dbReference>
<protein>
    <submittedName>
        <fullName evidence="4">NADH-dependent flavin oxidoreductase</fullName>
    </submittedName>
</protein>
<evidence type="ECO:0000313" key="5">
    <source>
        <dbReference type="Proteomes" id="UP001240171"/>
    </source>
</evidence>
<accession>A0ABT9CAY5</accession>
<evidence type="ECO:0000256" key="1">
    <source>
        <dbReference type="ARBA" id="ARBA00022630"/>
    </source>
</evidence>
<dbReference type="Gene3D" id="3.20.20.70">
    <property type="entry name" value="Aldolase class I"/>
    <property type="match status" value="1"/>
</dbReference>
<evidence type="ECO:0000259" key="3">
    <source>
        <dbReference type="Pfam" id="PF00724"/>
    </source>
</evidence>
<evidence type="ECO:0000313" key="4">
    <source>
        <dbReference type="EMBL" id="MDO7906425.1"/>
    </source>
</evidence>
<dbReference type="RefSeq" id="WP_305023618.1">
    <property type="nucleotide sequence ID" value="NZ_JAUQTB010000003.1"/>
</dbReference>
<dbReference type="CDD" id="cd04735">
    <property type="entry name" value="OYE_like_4_FMN"/>
    <property type="match status" value="1"/>
</dbReference>
<dbReference type="PANTHER" id="PTHR43656:SF2">
    <property type="entry name" value="BINDING OXIDOREDUCTASE, PUTATIVE (AFU_ORTHOLOGUE AFUA_2G08260)-RELATED"/>
    <property type="match status" value="1"/>
</dbReference>